<comment type="caution">
    <text evidence="1">The sequence shown here is derived from an EMBL/GenBank/DDBJ whole genome shotgun (WGS) entry which is preliminary data.</text>
</comment>
<evidence type="ECO:0000313" key="2">
    <source>
        <dbReference type="Proteomes" id="UP000003544"/>
    </source>
</evidence>
<organism evidence="1 2">
    <name type="scientific">Methylophaga aminisulfidivorans MP</name>
    <dbReference type="NCBI Taxonomy" id="1026882"/>
    <lineage>
        <taxon>Bacteria</taxon>
        <taxon>Pseudomonadati</taxon>
        <taxon>Pseudomonadota</taxon>
        <taxon>Gammaproteobacteria</taxon>
        <taxon>Thiotrichales</taxon>
        <taxon>Piscirickettsiaceae</taxon>
        <taxon>Methylophaga</taxon>
    </lineage>
</organism>
<gene>
    <name evidence="1" type="ORF">MAMP_02556</name>
</gene>
<evidence type="ECO:0000313" key="1">
    <source>
        <dbReference type="EMBL" id="EGL55562.1"/>
    </source>
</evidence>
<dbReference type="AlphaFoldDB" id="F5SUX7"/>
<sequence length="40" mass="4658">MLAAVIGFMQLDYNPESQPQRDVKTMTKNQKAFDSKVLWQ</sequence>
<protein>
    <submittedName>
        <fullName evidence="1">Uncharacterized protein</fullName>
    </submittedName>
</protein>
<name>F5SUX7_9GAMM</name>
<accession>F5SUX7</accession>
<keyword evidence="2" id="KW-1185">Reference proteome</keyword>
<reference evidence="1 2" key="1">
    <citation type="journal article" date="2011" name="J. Bacteriol.">
        <title>Draft genome sequence of Methylophaga aminisulfidivorans MP T.</title>
        <authorList>
            <person name="Han G.H."/>
            <person name="Kim W."/>
            <person name="Chun J."/>
            <person name="Kim S.W."/>
        </authorList>
    </citation>
    <scope>NUCLEOTIDE SEQUENCE [LARGE SCALE GENOMIC DNA]</scope>
    <source>
        <strain evidence="2">MP(T)</strain>
    </source>
</reference>
<dbReference type="STRING" id="1026882.MAMP_02556"/>
<dbReference type="Proteomes" id="UP000003544">
    <property type="component" value="Unassembled WGS sequence"/>
</dbReference>
<dbReference type="EMBL" id="AFIG01000001">
    <property type="protein sequence ID" value="EGL55562.1"/>
    <property type="molecule type" value="Genomic_DNA"/>
</dbReference>
<proteinExistence type="predicted"/>